<dbReference type="InterPro" id="IPR027417">
    <property type="entry name" value="P-loop_NTPase"/>
</dbReference>
<evidence type="ECO:0000256" key="12">
    <source>
        <dbReference type="SAM" id="Phobius"/>
    </source>
</evidence>
<dbReference type="OrthoDB" id="9806127at2"/>
<feature type="transmembrane region" description="Helical" evidence="12">
    <location>
        <begin position="69"/>
        <end position="87"/>
    </location>
</feature>
<dbReference type="GO" id="GO:0005886">
    <property type="term" value="C:plasma membrane"/>
    <property type="evidence" value="ECO:0007669"/>
    <property type="project" value="UniProtKB-SubCell"/>
</dbReference>
<keyword evidence="16" id="KW-1185">Reference proteome</keyword>
<evidence type="ECO:0000256" key="8">
    <source>
        <dbReference type="ARBA" id="ARBA00022967"/>
    </source>
</evidence>
<evidence type="ECO:0000256" key="1">
    <source>
        <dbReference type="ARBA" id="ARBA00004429"/>
    </source>
</evidence>
<evidence type="ECO:0000313" key="16">
    <source>
        <dbReference type="Proteomes" id="UP000271426"/>
    </source>
</evidence>
<dbReference type="SUPFAM" id="SSF90123">
    <property type="entry name" value="ABC transporter transmembrane region"/>
    <property type="match status" value="1"/>
</dbReference>
<keyword evidence="8" id="KW-1278">Translocase</keyword>
<evidence type="ECO:0000256" key="4">
    <source>
        <dbReference type="ARBA" id="ARBA00022519"/>
    </source>
</evidence>
<comment type="similarity">
    <text evidence="11">Belongs to the ABC transporter superfamily. Siderophore-Fe(3+) uptake transporter (SIUT) (TC 3.A.1.21) family.</text>
</comment>
<dbReference type="PROSITE" id="PS50893">
    <property type="entry name" value="ABC_TRANSPORTER_2"/>
    <property type="match status" value="1"/>
</dbReference>
<keyword evidence="10 12" id="KW-0472">Membrane</keyword>
<dbReference type="GO" id="GO:0140359">
    <property type="term" value="F:ABC-type transporter activity"/>
    <property type="evidence" value="ECO:0007669"/>
    <property type="project" value="InterPro"/>
</dbReference>
<evidence type="ECO:0000256" key="3">
    <source>
        <dbReference type="ARBA" id="ARBA00022475"/>
    </source>
</evidence>
<feature type="transmembrane region" description="Helical" evidence="12">
    <location>
        <begin position="30"/>
        <end position="49"/>
    </location>
</feature>
<dbReference type="InterPro" id="IPR017871">
    <property type="entry name" value="ABC_transporter-like_CS"/>
</dbReference>
<dbReference type="PANTHER" id="PTHR24221:SF654">
    <property type="entry name" value="ATP-BINDING CASSETTE SUB-FAMILY B MEMBER 6"/>
    <property type="match status" value="1"/>
</dbReference>
<evidence type="ECO:0000313" key="15">
    <source>
        <dbReference type="EMBL" id="AZA08585.1"/>
    </source>
</evidence>
<reference evidence="15 16" key="1">
    <citation type="submission" date="2018-11" db="EMBL/GenBank/DDBJ databases">
        <authorList>
            <person name="Kleinhagauer T."/>
            <person name="Glaeser S.P."/>
            <person name="Spergser J."/>
            <person name="Ruckert C."/>
            <person name="Kaempfer P."/>
            <person name="Busse H.-J."/>
        </authorList>
    </citation>
    <scope>NUCLEOTIDE SEQUENCE [LARGE SCALE GENOMIC DNA]</scope>
    <source>
        <strain evidence="15 16">812CH</strain>
    </source>
</reference>
<name>A0A3G6ISG9_9CORY</name>
<keyword evidence="4" id="KW-0997">Cell inner membrane</keyword>
<dbReference type="SMART" id="SM00382">
    <property type="entry name" value="AAA"/>
    <property type="match status" value="1"/>
</dbReference>
<evidence type="ECO:0000256" key="5">
    <source>
        <dbReference type="ARBA" id="ARBA00022692"/>
    </source>
</evidence>
<dbReference type="Gene3D" id="1.20.1560.10">
    <property type="entry name" value="ABC transporter type 1, transmembrane domain"/>
    <property type="match status" value="1"/>
</dbReference>
<dbReference type="AlphaFoldDB" id="A0A3G6ISG9"/>
<evidence type="ECO:0000256" key="6">
    <source>
        <dbReference type="ARBA" id="ARBA00022741"/>
    </source>
</evidence>
<dbReference type="Gene3D" id="3.40.50.300">
    <property type="entry name" value="P-loop containing nucleotide triphosphate hydrolases"/>
    <property type="match status" value="1"/>
</dbReference>
<evidence type="ECO:0000256" key="11">
    <source>
        <dbReference type="ARBA" id="ARBA00023455"/>
    </source>
</evidence>
<dbReference type="InterPro" id="IPR036640">
    <property type="entry name" value="ABC1_TM_sf"/>
</dbReference>
<keyword evidence="5 12" id="KW-0812">Transmembrane</keyword>
<keyword evidence="9 12" id="KW-1133">Transmembrane helix</keyword>
<feature type="domain" description="ABC transmembrane type-1" evidence="14">
    <location>
        <begin position="30"/>
        <end position="310"/>
    </location>
</feature>
<feature type="transmembrane region" description="Helical" evidence="12">
    <location>
        <begin position="142"/>
        <end position="165"/>
    </location>
</feature>
<accession>A0A3G6ISG9</accession>
<keyword evidence="7 15" id="KW-0067">ATP-binding</keyword>
<dbReference type="GO" id="GO:0005524">
    <property type="term" value="F:ATP binding"/>
    <property type="evidence" value="ECO:0007669"/>
    <property type="project" value="UniProtKB-KW"/>
</dbReference>
<dbReference type="EMBL" id="CP033898">
    <property type="protein sequence ID" value="AZA08585.1"/>
    <property type="molecule type" value="Genomic_DNA"/>
</dbReference>
<dbReference type="GO" id="GO:0034040">
    <property type="term" value="F:ATPase-coupled lipid transmembrane transporter activity"/>
    <property type="evidence" value="ECO:0007669"/>
    <property type="project" value="TreeGrafter"/>
</dbReference>
<evidence type="ECO:0000259" key="14">
    <source>
        <dbReference type="PROSITE" id="PS50929"/>
    </source>
</evidence>
<dbReference type="Pfam" id="PF00005">
    <property type="entry name" value="ABC_tran"/>
    <property type="match status" value="1"/>
</dbReference>
<dbReference type="GO" id="GO:0016887">
    <property type="term" value="F:ATP hydrolysis activity"/>
    <property type="evidence" value="ECO:0007669"/>
    <property type="project" value="InterPro"/>
</dbReference>
<evidence type="ECO:0000259" key="13">
    <source>
        <dbReference type="PROSITE" id="PS50893"/>
    </source>
</evidence>
<keyword evidence="6" id="KW-0547">Nucleotide-binding</keyword>
<keyword evidence="3" id="KW-1003">Cell membrane</keyword>
<dbReference type="RefSeq" id="WP_123959608.1">
    <property type="nucleotide sequence ID" value="NZ_CP033898.1"/>
</dbReference>
<feature type="domain" description="ABC transporter" evidence="13">
    <location>
        <begin position="342"/>
        <end position="577"/>
    </location>
</feature>
<dbReference type="FunFam" id="3.40.50.300:FF:000221">
    <property type="entry name" value="Multidrug ABC transporter ATP-binding protein"/>
    <property type="match status" value="1"/>
</dbReference>
<dbReference type="EC" id="3.6.3.-" evidence="15"/>
<evidence type="ECO:0000256" key="7">
    <source>
        <dbReference type="ARBA" id="ARBA00022840"/>
    </source>
</evidence>
<dbReference type="PROSITE" id="PS00211">
    <property type="entry name" value="ABC_TRANSPORTER_1"/>
    <property type="match status" value="1"/>
</dbReference>
<proteinExistence type="inferred from homology"/>
<dbReference type="PANTHER" id="PTHR24221">
    <property type="entry name" value="ATP-BINDING CASSETTE SUB-FAMILY B"/>
    <property type="match status" value="1"/>
</dbReference>
<comment type="subcellular location">
    <subcellularLocation>
        <location evidence="1">Cell inner membrane</location>
        <topology evidence="1">Multi-pass membrane protein</topology>
    </subcellularLocation>
</comment>
<dbReference type="InterPro" id="IPR039421">
    <property type="entry name" value="Type_1_exporter"/>
</dbReference>
<dbReference type="KEGG" id="cpso:CPPEL_02240"/>
<dbReference type="InterPro" id="IPR003439">
    <property type="entry name" value="ABC_transporter-like_ATP-bd"/>
</dbReference>
<sequence>MITTQHFSPSFLRRVAQLLSVEGEQHLRRMLVLSLICGVIRGLALVAFLPGAASLVSGDPVWELRFSQWLLVLALLACTSAVLEYFLAIANYSVAIDVVASIHLKIGQRVSRLPLGYFKPQSAGEFSRLVSRQMLNLGESFAHMYSPMIMHACTMLVLLIGTWVWAPTMGLILSATVPLVVLAAYLANRCERRSSALTDPPNRQVASRLVEFAQNQAILRACGKAQAFQPLERAINTSEQRSSKALWWGLLGQLIHGTAAQNVAVLAMVLAVGVGTGLQDAVATIVFIGIMLRFTTILNEIGQLGMGVQGSQPLLEQVFELLDEPIIEDPVRTRGINQPGAIALRDVSFSYTKDCPVLRDVSFAFPPHSFNAIVGPSGSGKTTIARLIARFYPVDHGEVLVGGVRVEEQALAQLMSQLAWVFQDVYLYDDTLRANILVGNPHASEEQLQHAARLAGVDEIIQRLPQGWDTPVGEGGRALSGGERQRVSIARAILKDAPIVLFDEATSALDPANERRVVQALEYLRQRSTLVVIAHKLSTIESADNIVVLNDQGRISQQGTHEELLHQDGTYQQFWQRRHAAQGWSLT</sequence>
<dbReference type="SUPFAM" id="SSF52540">
    <property type="entry name" value="P-loop containing nucleoside triphosphate hydrolases"/>
    <property type="match status" value="1"/>
</dbReference>
<dbReference type="InterPro" id="IPR011527">
    <property type="entry name" value="ABC1_TM_dom"/>
</dbReference>
<dbReference type="PROSITE" id="PS50929">
    <property type="entry name" value="ABC_TM1F"/>
    <property type="match status" value="1"/>
</dbReference>
<evidence type="ECO:0000256" key="9">
    <source>
        <dbReference type="ARBA" id="ARBA00022989"/>
    </source>
</evidence>
<organism evidence="15 16">
    <name type="scientific">Corynebacterium pseudopelargi</name>
    <dbReference type="NCBI Taxonomy" id="2080757"/>
    <lineage>
        <taxon>Bacteria</taxon>
        <taxon>Bacillati</taxon>
        <taxon>Actinomycetota</taxon>
        <taxon>Actinomycetes</taxon>
        <taxon>Mycobacteriales</taxon>
        <taxon>Corynebacteriaceae</taxon>
        <taxon>Corynebacterium</taxon>
    </lineage>
</organism>
<gene>
    <name evidence="15" type="primary">irtB</name>
    <name evidence="15" type="ORF">CPPEL_02240</name>
</gene>
<dbReference type="Proteomes" id="UP000271426">
    <property type="component" value="Chromosome"/>
</dbReference>
<evidence type="ECO:0000256" key="2">
    <source>
        <dbReference type="ARBA" id="ARBA00022448"/>
    </source>
</evidence>
<evidence type="ECO:0000256" key="10">
    <source>
        <dbReference type="ARBA" id="ARBA00023136"/>
    </source>
</evidence>
<protein>
    <submittedName>
        <fullName evidence="15">Iron import ATP-binding/permease protein IrtB</fullName>
        <ecNumber evidence="15">3.6.3.-</ecNumber>
    </submittedName>
</protein>
<keyword evidence="2" id="KW-0813">Transport</keyword>
<feature type="transmembrane region" description="Helical" evidence="12">
    <location>
        <begin position="171"/>
        <end position="187"/>
    </location>
</feature>
<dbReference type="InterPro" id="IPR003593">
    <property type="entry name" value="AAA+_ATPase"/>
</dbReference>
<keyword evidence="15" id="KW-0378">Hydrolase</keyword>
<dbReference type="Pfam" id="PF00664">
    <property type="entry name" value="ABC_membrane"/>
    <property type="match status" value="1"/>
</dbReference>